<comment type="caution">
    <text evidence="1">The sequence shown here is derived from an EMBL/GenBank/DDBJ whole genome shotgun (WGS) entry which is preliminary data.</text>
</comment>
<keyword evidence="2" id="KW-1185">Reference proteome</keyword>
<reference evidence="1" key="2">
    <citation type="submission" date="2020-06" db="EMBL/GenBank/DDBJ databases">
        <title>Helianthus annuus Genome sequencing and assembly Release 2.</title>
        <authorList>
            <person name="Gouzy J."/>
            <person name="Langlade N."/>
            <person name="Munos S."/>
        </authorList>
    </citation>
    <scope>NUCLEOTIDE SEQUENCE</scope>
    <source>
        <tissue evidence="1">Leaves</tissue>
    </source>
</reference>
<organism evidence="1 2">
    <name type="scientific">Helianthus annuus</name>
    <name type="common">Common sunflower</name>
    <dbReference type="NCBI Taxonomy" id="4232"/>
    <lineage>
        <taxon>Eukaryota</taxon>
        <taxon>Viridiplantae</taxon>
        <taxon>Streptophyta</taxon>
        <taxon>Embryophyta</taxon>
        <taxon>Tracheophyta</taxon>
        <taxon>Spermatophyta</taxon>
        <taxon>Magnoliopsida</taxon>
        <taxon>eudicotyledons</taxon>
        <taxon>Gunneridae</taxon>
        <taxon>Pentapetalae</taxon>
        <taxon>asterids</taxon>
        <taxon>campanulids</taxon>
        <taxon>Asterales</taxon>
        <taxon>Asteraceae</taxon>
        <taxon>Asteroideae</taxon>
        <taxon>Heliantheae alliance</taxon>
        <taxon>Heliantheae</taxon>
        <taxon>Helianthus</taxon>
    </lineage>
</organism>
<gene>
    <name evidence="1" type="ORF">HanXRQr2_Chr12g0535421</name>
</gene>
<dbReference type="Proteomes" id="UP000215914">
    <property type="component" value="Unassembled WGS sequence"/>
</dbReference>
<accession>A0A9K3HFL2</accession>
<reference evidence="1" key="1">
    <citation type="journal article" date="2017" name="Nature">
        <title>The sunflower genome provides insights into oil metabolism, flowering and Asterid evolution.</title>
        <authorList>
            <person name="Badouin H."/>
            <person name="Gouzy J."/>
            <person name="Grassa C.J."/>
            <person name="Murat F."/>
            <person name="Staton S.E."/>
            <person name="Cottret L."/>
            <person name="Lelandais-Briere C."/>
            <person name="Owens G.L."/>
            <person name="Carrere S."/>
            <person name="Mayjonade B."/>
            <person name="Legrand L."/>
            <person name="Gill N."/>
            <person name="Kane N.C."/>
            <person name="Bowers J.E."/>
            <person name="Hubner S."/>
            <person name="Bellec A."/>
            <person name="Berard A."/>
            <person name="Berges H."/>
            <person name="Blanchet N."/>
            <person name="Boniface M.C."/>
            <person name="Brunel D."/>
            <person name="Catrice O."/>
            <person name="Chaidir N."/>
            <person name="Claudel C."/>
            <person name="Donnadieu C."/>
            <person name="Faraut T."/>
            <person name="Fievet G."/>
            <person name="Helmstetter N."/>
            <person name="King M."/>
            <person name="Knapp S.J."/>
            <person name="Lai Z."/>
            <person name="Le Paslier M.C."/>
            <person name="Lippi Y."/>
            <person name="Lorenzon L."/>
            <person name="Mandel J.R."/>
            <person name="Marage G."/>
            <person name="Marchand G."/>
            <person name="Marquand E."/>
            <person name="Bret-Mestries E."/>
            <person name="Morien E."/>
            <person name="Nambeesan S."/>
            <person name="Nguyen T."/>
            <person name="Pegot-Espagnet P."/>
            <person name="Pouilly N."/>
            <person name="Raftis F."/>
            <person name="Sallet E."/>
            <person name="Schiex T."/>
            <person name="Thomas J."/>
            <person name="Vandecasteele C."/>
            <person name="Vares D."/>
            <person name="Vear F."/>
            <person name="Vautrin S."/>
            <person name="Crespi M."/>
            <person name="Mangin B."/>
            <person name="Burke J.M."/>
            <person name="Salse J."/>
            <person name="Munos S."/>
            <person name="Vincourt P."/>
            <person name="Rieseberg L.H."/>
            <person name="Langlade N.B."/>
        </authorList>
    </citation>
    <scope>NUCLEOTIDE SEQUENCE</scope>
    <source>
        <tissue evidence="1">Leaves</tissue>
    </source>
</reference>
<protein>
    <submittedName>
        <fullName evidence="1">Uncharacterized protein</fullName>
    </submittedName>
</protein>
<sequence>MKNLASQLQIYRRRMKVCWGDGWIWMLFRVSLEVEEEERWLLQVYSGHLRFRLKSFGGGGKQVSGYLDFV</sequence>
<dbReference type="EMBL" id="MNCJ02000327">
    <property type="protein sequence ID" value="KAF5777423.1"/>
    <property type="molecule type" value="Genomic_DNA"/>
</dbReference>
<dbReference type="AlphaFoldDB" id="A0A9K3HFL2"/>
<evidence type="ECO:0000313" key="1">
    <source>
        <dbReference type="EMBL" id="KAF5777423.1"/>
    </source>
</evidence>
<name>A0A9K3HFL2_HELAN</name>
<proteinExistence type="predicted"/>
<evidence type="ECO:0000313" key="2">
    <source>
        <dbReference type="Proteomes" id="UP000215914"/>
    </source>
</evidence>
<dbReference type="Gramene" id="mRNA:HanXRQr2_Chr12g0535421">
    <property type="protein sequence ID" value="mRNA:HanXRQr2_Chr12g0535421"/>
    <property type="gene ID" value="HanXRQr2_Chr12g0535421"/>
</dbReference>